<dbReference type="PANTHER" id="PTHR43281">
    <property type="entry name" value="FARNESYL DIPHOSPHATE SYNTHASE"/>
    <property type="match status" value="1"/>
</dbReference>
<organism evidence="13 14">
    <name type="scientific">Lactobacillus hamsteri DSM 5661 = JCM 6256</name>
    <dbReference type="NCBI Taxonomy" id="1423754"/>
    <lineage>
        <taxon>Bacteria</taxon>
        <taxon>Bacillati</taxon>
        <taxon>Bacillota</taxon>
        <taxon>Bacilli</taxon>
        <taxon>Lactobacillales</taxon>
        <taxon>Lactobacillaceae</taxon>
        <taxon>Lactobacillus</taxon>
    </lineage>
</organism>
<keyword evidence="6" id="KW-0479">Metal-binding</keyword>
<dbReference type="PROSITE" id="PS00444">
    <property type="entry name" value="POLYPRENYL_SYNTHASE_2"/>
    <property type="match status" value="1"/>
</dbReference>
<evidence type="ECO:0000313" key="13">
    <source>
        <dbReference type="EMBL" id="KRM41279.1"/>
    </source>
</evidence>
<dbReference type="InterPro" id="IPR000092">
    <property type="entry name" value="Polyprenyl_synt"/>
</dbReference>
<dbReference type="eggNOG" id="COG0142">
    <property type="taxonomic scope" value="Bacteria"/>
</dbReference>
<dbReference type="Proteomes" id="UP000051223">
    <property type="component" value="Unassembled WGS sequence"/>
</dbReference>
<keyword evidence="14" id="KW-1185">Reference proteome</keyword>
<evidence type="ECO:0000256" key="3">
    <source>
        <dbReference type="ARBA" id="ARBA00012439"/>
    </source>
</evidence>
<dbReference type="GO" id="GO:0016114">
    <property type="term" value="P:terpenoid biosynthetic process"/>
    <property type="evidence" value="ECO:0007669"/>
    <property type="project" value="UniProtKB-ARBA"/>
</dbReference>
<dbReference type="SFLD" id="SFLDG01017">
    <property type="entry name" value="Polyprenyl_Transferase_Like"/>
    <property type="match status" value="1"/>
</dbReference>
<reference evidence="13 14" key="1">
    <citation type="journal article" date="2015" name="Genome Announc.">
        <title>Expanding the biotechnology potential of lactobacilli through comparative genomics of 213 strains and associated genera.</title>
        <authorList>
            <person name="Sun Z."/>
            <person name="Harris H.M."/>
            <person name="McCann A."/>
            <person name="Guo C."/>
            <person name="Argimon S."/>
            <person name="Zhang W."/>
            <person name="Yang X."/>
            <person name="Jeffery I.B."/>
            <person name="Cooney J.C."/>
            <person name="Kagawa T.F."/>
            <person name="Liu W."/>
            <person name="Song Y."/>
            <person name="Salvetti E."/>
            <person name="Wrobel A."/>
            <person name="Rasinkangas P."/>
            <person name="Parkhill J."/>
            <person name="Rea M.C."/>
            <person name="O'Sullivan O."/>
            <person name="Ritari J."/>
            <person name="Douillard F.P."/>
            <person name="Paul Ross R."/>
            <person name="Yang R."/>
            <person name="Briner A.E."/>
            <person name="Felis G.E."/>
            <person name="de Vos W.M."/>
            <person name="Barrangou R."/>
            <person name="Klaenhammer T.R."/>
            <person name="Caufield P.W."/>
            <person name="Cui Y."/>
            <person name="Zhang H."/>
            <person name="O'Toole P.W."/>
        </authorList>
    </citation>
    <scope>NUCLEOTIDE SEQUENCE [LARGE SCALE GENOMIC DNA]</scope>
    <source>
        <strain evidence="13 14">DSM 5661</strain>
    </source>
</reference>
<dbReference type="Gene3D" id="1.10.600.10">
    <property type="entry name" value="Farnesyl Diphosphate Synthase"/>
    <property type="match status" value="1"/>
</dbReference>
<evidence type="ECO:0000256" key="11">
    <source>
        <dbReference type="ARBA" id="ARBA00049399"/>
    </source>
</evidence>
<evidence type="ECO:0000256" key="1">
    <source>
        <dbReference type="ARBA" id="ARBA00001946"/>
    </source>
</evidence>
<dbReference type="EMBL" id="AZGI01000001">
    <property type="protein sequence ID" value="KRM41279.1"/>
    <property type="molecule type" value="Genomic_DNA"/>
</dbReference>
<dbReference type="SUPFAM" id="SSF48576">
    <property type="entry name" value="Terpenoid synthases"/>
    <property type="match status" value="1"/>
</dbReference>
<protein>
    <recommendedName>
        <fullName evidence="4">Farnesyl diphosphate synthase</fullName>
        <ecNumber evidence="3">2.5.1.10</ecNumber>
    </recommendedName>
    <alternativeName>
        <fullName evidence="10">(2E,6E)-farnesyl diphosphate synthase</fullName>
    </alternativeName>
    <alternativeName>
        <fullName evidence="9">Geranyltranstransferase</fullName>
    </alternativeName>
</protein>
<proteinExistence type="inferred from homology"/>
<gene>
    <name evidence="13" type="ORF">FC39_GL001087</name>
</gene>
<evidence type="ECO:0000256" key="5">
    <source>
        <dbReference type="ARBA" id="ARBA00022679"/>
    </source>
</evidence>
<dbReference type="AlphaFoldDB" id="A0A0R1YGI9"/>
<dbReference type="InterPro" id="IPR008949">
    <property type="entry name" value="Isoprenoid_synthase_dom_sf"/>
</dbReference>
<accession>A0A0R1YGI9</accession>
<dbReference type="PANTHER" id="PTHR43281:SF1">
    <property type="entry name" value="FARNESYL DIPHOSPHATE SYNTHASE"/>
    <property type="match status" value="1"/>
</dbReference>
<comment type="caution">
    <text evidence="13">The sequence shown here is derived from an EMBL/GenBank/DDBJ whole genome shotgun (WGS) entry which is preliminary data.</text>
</comment>
<comment type="similarity">
    <text evidence="2 12">Belongs to the FPP/GGPP synthase family.</text>
</comment>
<comment type="catalytic activity">
    <reaction evidence="11">
        <text>isopentenyl diphosphate + (2E)-geranyl diphosphate = (2E,6E)-farnesyl diphosphate + diphosphate</text>
        <dbReference type="Rhea" id="RHEA:19361"/>
        <dbReference type="ChEBI" id="CHEBI:33019"/>
        <dbReference type="ChEBI" id="CHEBI:58057"/>
        <dbReference type="ChEBI" id="CHEBI:128769"/>
        <dbReference type="ChEBI" id="CHEBI:175763"/>
        <dbReference type="EC" id="2.5.1.10"/>
    </reaction>
</comment>
<dbReference type="EC" id="2.5.1.10" evidence="3"/>
<dbReference type="CDD" id="cd00685">
    <property type="entry name" value="Trans_IPPS_HT"/>
    <property type="match status" value="1"/>
</dbReference>
<dbReference type="GO" id="GO:0004337">
    <property type="term" value="F:(2E,6E)-farnesyl diphosphate synthase activity"/>
    <property type="evidence" value="ECO:0007669"/>
    <property type="project" value="UniProtKB-EC"/>
</dbReference>
<sequence length="289" mass="32400">MSAFEYFQENWTPVINDFLEKLLKDEVDDHKISQIMAYSVMAGGKRLRPLLFLSTLNTLGKKIDESEIRIACGIELIHTYSLIHDDLPAMDNDDYRRGKLTSHKKWGEAEAILAGDALLPMGIQWIAEGSQSAELVSIITRAVGPNGMVGGQYLDIDSTNNSSVSNDDKFINRMEWLKTGCLIEASVEMAAVYAKASDIEKVKLVDFSRVFGRAYQIYDDLVDIVETSEEAGKATHKDEEEGKNNTLTLLGIDKSRQKLKELINEAKDDLKDLNSEVLLGFLDLYKKVL</sequence>
<dbReference type="FunFam" id="1.10.600.10:FF:000001">
    <property type="entry name" value="Geranylgeranyl diphosphate synthase"/>
    <property type="match status" value="1"/>
</dbReference>
<dbReference type="GO" id="GO:0046872">
    <property type="term" value="F:metal ion binding"/>
    <property type="evidence" value="ECO:0007669"/>
    <property type="project" value="UniProtKB-KW"/>
</dbReference>
<dbReference type="InterPro" id="IPR033749">
    <property type="entry name" value="Polyprenyl_synt_CS"/>
</dbReference>
<evidence type="ECO:0000256" key="2">
    <source>
        <dbReference type="ARBA" id="ARBA00006706"/>
    </source>
</evidence>
<evidence type="ECO:0000256" key="12">
    <source>
        <dbReference type="RuleBase" id="RU004466"/>
    </source>
</evidence>
<keyword evidence="5 12" id="KW-0808">Transferase</keyword>
<comment type="cofactor">
    <cofactor evidence="1">
        <name>Mg(2+)</name>
        <dbReference type="ChEBI" id="CHEBI:18420"/>
    </cofactor>
</comment>
<name>A0A0R1YGI9_9LACO</name>
<evidence type="ECO:0000256" key="9">
    <source>
        <dbReference type="ARBA" id="ARBA00032380"/>
    </source>
</evidence>
<dbReference type="RefSeq" id="WP_056941369.1">
    <property type="nucleotide sequence ID" value="NZ_AZGI01000001.1"/>
</dbReference>
<dbReference type="STRING" id="1423754.FC39_GL001087"/>
<evidence type="ECO:0000256" key="4">
    <source>
        <dbReference type="ARBA" id="ARBA00015100"/>
    </source>
</evidence>
<evidence type="ECO:0000313" key="14">
    <source>
        <dbReference type="Proteomes" id="UP000051223"/>
    </source>
</evidence>
<evidence type="ECO:0000256" key="8">
    <source>
        <dbReference type="ARBA" id="ARBA00023229"/>
    </source>
</evidence>
<dbReference type="Pfam" id="PF00348">
    <property type="entry name" value="polyprenyl_synt"/>
    <property type="match status" value="1"/>
</dbReference>
<evidence type="ECO:0000256" key="7">
    <source>
        <dbReference type="ARBA" id="ARBA00022842"/>
    </source>
</evidence>
<evidence type="ECO:0000256" key="6">
    <source>
        <dbReference type="ARBA" id="ARBA00022723"/>
    </source>
</evidence>
<evidence type="ECO:0000256" key="10">
    <source>
        <dbReference type="ARBA" id="ARBA00032873"/>
    </source>
</evidence>
<dbReference type="PATRIC" id="fig|1423754.3.peg.1118"/>
<dbReference type="SFLD" id="SFLDS00005">
    <property type="entry name" value="Isoprenoid_Synthase_Type_I"/>
    <property type="match status" value="1"/>
</dbReference>
<keyword evidence="7" id="KW-0460">Magnesium</keyword>
<keyword evidence="8" id="KW-0414">Isoprene biosynthesis</keyword>
<dbReference type="PROSITE" id="PS00723">
    <property type="entry name" value="POLYPRENYL_SYNTHASE_1"/>
    <property type="match status" value="1"/>
</dbReference>